<dbReference type="EMBL" id="QXFM01000117">
    <property type="protein sequence ID" value="RIV82618.1"/>
    <property type="molecule type" value="Genomic_DNA"/>
</dbReference>
<comment type="caution">
    <text evidence="4">The sequence shown here is derived from an EMBL/GenBank/DDBJ whole genome shotgun (WGS) entry which is preliminary data.</text>
</comment>
<reference evidence="4 5" key="1">
    <citation type="submission" date="2018-08" db="EMBL/GenBank/DDBJ databases">
        <title>Erythrobacter zhengii sp.nov., a bacterium isolated from deep-sea sediment.</title>
        <authorList>
            <person name="Fang C."/>
            <person name="Wu Y.-H."/>
            <person name="Sun C."/>
            <person name="Wang H."/>
            <person name="Cheng H."/>
            <person name="Meng F.-X."/>
            <person name="Wang C.-S."/>
            <person name="Xu X.-W."/>
        </authorList>
    </citation>
    <scope>NUCLEOTIDE SEQUENCE [LARGE SCALE GENOMIC DNA]</scope>
    <source>
        <strain evidence="4 5">CCTCC AB 2015396</strain>
    </source>
</reference>
<dbReference type="PANTHER" id="PTHR43976">
    <property type="entry name" value="SHORT CHAIN DEHYDROGENASE"/>
    <property type="match status" value="1"/>
</dbReference>
<dbReference type="Pfam" id="PF00106">
    <property type="entry name" value="adh_short"/>
    <property type="match status" value="1"/>
</dbReference>
<dbReference type="Gene3D" id="3.40.50.720">
    <property type="entry name" value="NAD(P)-binding Rossmann-like Domain"/>
    <property type="match status" value="1"/>
</dbReference>
<dbReference type="InterPro" id="IPR051911">
    <property type="entry name" value="SDR_oxidoreductase"/>
</dbReference>
<dbReference type="PRINTS" id="PR00080">
    <property type="entry name" value="SDRFAMILY"/>
</dbReference>
<name>A0A3A1P2W4_9SPHN</name>
<dbReference type="PANTHER" id="PTHR43976:SF16">
    <property type="entry name" value="SHORT-CHAIN DEHYDROGENASE_REDUCTASE FAMILY PROTEIN"/>
    <property type="match status" value="1"/>
</dbReference>
<keyword evidence="2" id="KW-0560">Oxidoreductase</keyword>
<dbReference type="GO" id="GO:0016491">
    <property type="term" value="F:oxidoreductase activity"/>
    <property type="evidence" value="ECO:0007669"/>
    <property type="project" value="UniProtKB-KW"/>
</dbReference>
<dbReference type="PROSITE" id="PS00061">
    <property type="entry name" value="ADH_SHORT"/>
    <property type="match status" value="1"/>
</dbReference>
<evidence type="ECO:0000313" key="4">
    <source>
        <dbReference type="EMBL" id="RIV82618.1"/>
    </source>
</evidence>
<dbReference type="Proteomes" id="UP000265366">
    <property type="component" value="Unassembled WGS sequence"/>
</dbReference>
<evidence type="ECO:0000256" key="3">
    <source>
        <dbReference type="RuleBase" id="RU000363"/>
    </source>
</evidence>
<dbReference type="CDD" id="cd05374">
    <property type="entry name" value="17beta-HSD-like_SDR_c"/>
    <property type="match status" value="1"/>
</dbReference>
<gene>
    <name evidence="4" type="ORF">D2V17_14990</name>
</gene>
<dbReference type="PRINTS" id="PR00081">
    <property type="entry name" value="GDHRDH"/>
</dbReference>
<sequence>MAKTVLVTGASSGFGKAIAQRFLAAGWNVVASMRRPDPALFEAHARLRLVQLDVTDQASIDTAVVQAQQAFGGIDVLVNNAGIGAMSAIEFTPDALIHDIFSANLFGTMAMCRAVIPVMRESGGGAILNMTSSMAIAPMPFMSVYGASKWAIEGFSEALAYEVRPFGITVRLLEPGLAPDTRFGESAQDRAGGLTPAPYDKGVAAFQASMRANYPSDLTTIEETAEATLAAACDTSDRLRYPIGGDTQAILAKRRSLPEDAFFAWMRSSFAGEAAQ</sequence>
<dbReference type="OrthoDB" id="9793825at2"/>
<dbReference type="InterPro" id="IPR002347">
    <property type="entry name" value="SDR_fam"/>
</dbReference>
<protein>
    <submittedName>
        <fullName evidence="4">SDR family oxidoreductase</fullName>
    </submittedName>
</protein>
<dbReference type="SUPFAM" id="SSF51735">
    <property type="entry name" value="NAD(P)-binding Rossmann-fold domains"/>
    <property type="match status" value="1"/>
</dbReference>
<comment type="similarity">
    <text evidence="1 3">Belongs to the short-chain dehydrogenases/reductases (SDR) family.</text>
</comment>
<keyword evidence="5" id="KW-1185">Reference proteome</keyword>
<organism evidence="4 5">
    <name type="scientific">Aurantiacibacter xanthus</name>
    <dbReference type="NCBI Taxonomy" id="1784712"/>
    <lineage>
        <taxon>Bacteria</taxon>
        <taxon>Pseudomonadati</taxon>
        <taxon>Pseudomonadota</taxon>
        <taxon>Alphaproteobacteria</taxon>
        <taxon>Sphingomonadales</taxon>
        <taxon>Erythrobacteraceae</taxon>
        <taxon>Aurantiacibacter</taxon>
    </lineage>
</organism>
<dbReference type="AlphaFoldDB" id="A0A3A1P2W4"/>
<dbReference type="InterPro" id="IPR036291">
    <property type="entry name" value="NAD(P)-bd_dom_sf"/>
</dbReference>
<evidence type="ECO:0000256" key="1">
    <source>
        <dbReference type="ARBA" id="ARBA00006484"/>
    </source>
</evidence>
<dbReference type="InterPro" id="IPR020904">
    <property type="entry name" value="Sc_DH/Rdtase_CS"/>
</dbReference>
<proteinExistence type="inferred from homology"/>
<accession>A0A3A1P2W4</accession>
<evidence type="ECO:0000256" key="2">
    <source>
        <dbReference type="ARBA" id="ARBA00023002"/>
    </source>
</evidence>
<evidence type="ECO:0000313" key="5">
    <source>
        <dbReference type="Proteomes" id="UP000265366"/>
    </source>
</evidence>
<dbReference type="RefSeq" id="WP_119593607.1">
    <property type="nucleotide sequence ID" value="NZ_QXFM01000117.1"/>
</dbReference>